<sequence length="198" mass="23154">MGLCGEPDNIDKTKIYGVMPYVAPEVLRGNPYTQAADIYSFGMIMYFVATGKQPFYKFAHDQYLALKICNGIRPEINKPEVPKCYIDLMKKYWDSNPDNRPTTFVVRKLISEFYDSIIKRCMINYDLTGKRMIYEEIQKLFKNADEYKETNYSSIKNNQSTTHPKACYTSRLLNPFTKDLPRYDNIDNNTAEFTNFTE</sequence>
<reference evidence="2 3" key="1">
    <citation type="submission" date="2018-06" db="EMBL/GenBank/DDBJ databases">
        <title>Comparative genomics reveals the genomic features of Rhizophagus irregularis, R. cerebriforme, R. diaphanum and Gigaspora rosea, and their symbiotic lifestyle signature.</title>
        <authorList>
            <person name="Morin E."/>
            <person name="San Clemente H."/>
            <person name="Chen E.C.H."/>
            <person name="De La Providencia I."/>
            <person name="Hainaut M."/>
            <person name="Kuo A."/>
            <person name="Kohler A."/>
            <person name="Murat C."/>
            <person name="Tang N."/>
            <person name="Roy S."/>
            <person name="Loubradou J."/>
            <person name="Henrissat B."/>
            <person name="Grigoriev I.V."/>
            <person name="Corradi N."/>
            <person name="Roux C."/>
            <person name="Martin F.M."/>
        </authorList>
    </citation>
    <scope>NUCLEOTIDE SEQUENCE [LARGE SCALE GENOMIC DNA]</scope>
    <source>
        <strain evidence="2 3">DAOM 227022</strain>
    </source>
</reference>
<gene>
    <name evidence="2" type="ORF">C1645_806133</name>
</gene>
<keyword evidence="2" id="KW-0808">Transferase</keyword>
<dbReference type="OrthoDB" id="4062651at2759"/>
<dbReference type="GO" id="GO:0005524">
    <property type="term" value="F:ATP binding"/>
    <property type="evidence" value="ECO:0007669"/>
    <property type="project" value="InterPro"/>
</dbReference>
<organism evidence="2 3">
    <name type="scientific">Glomus cerebriforme</name>
    <dbReference type="NCBI Taxonomy" id="658196"/>
    <lineage>
        <taxon>Eukaryota</taxon>
        <taxon>Fungi</taxon>
        <taxon>Fungi incertae sedis</taxon>
        <taxon>Mucoromycota</taxon>
        <taxon>Glomeromycotina</taxon>
        <taxon>Glomeromycetes</taxon>
        <taxon>Glomerales</taxon>
        <taxon>Glomeraceae</taxon>
        <taxon>Glomus</taxon>
    </lineage>
</organism>
<dbReference type="Proteomes" id="UP000265703">
    <property type="component" value="Unassembled WGS sequence"/>
</dbReference>
<name>A0A397T3D5_9GLOM</name>
<proteinExistence type="predicted"/>
<keyword evidence="3" id="KW-1185">Reference proteome</keyword>
<keyword evidence="2" id="KW-0418">Kinase</keyword>
<dbReference type="InterPro" id="IPR000719">
    <property type="entry name" value="Prot_kinase_dom"/>
</dbReference>
<comment type="caution">
    <text evidence="2">The sequence shown here is derived from an EMBL/GenBank/DDBJ whole genome shotgun (WGS) entry which is preliminary data.</text>
</comment>
<dbReference type="InterPro" id="IPR011009">
    <property type="entry name" value="Kinase-like_dom_sf"/>
</dbReference>
<dbReference type="EMBL" id="QKYT01000211">
    <property type="protein sequence ID" value="RIA89661.1"/>
    <property type="molecule type" value="Genomic_DNA"/>
</dbReference>
<dbReference type="SUPFAM" id="SSF56112">
    <property type="entry name" value="Protein kinase-like (PK-like)"/>
    <property type="match status" value="1"/>
</dbReference>
<dbReference type="PANTHER" id="PTHR45756:SF1">
    <property type="entry name" value="PROTEIN KINASE DOMAIN CONTAINING PROTEIN"/>
    <property type="match status" value="1"/>
</dbReference>
<dbReference type="GO" id="GO:0004672">
    <property type="term" value="F:protein kinase activity"/>
    <property type="evidence" value="ECO:0007669"/>
    <property type="project" value="InterPro"/>
</dbReference>
<dbReference type="Gene3D" id="1.10.510.10">
    <property type="entry name" value="Transferase(Phosphotransferase) domain 1"/>
    <property type="match status" value="1"/>
</dbReference>
<protein>
    <submittedName>
        <fullName evidence="2">Kinase-like domain-containing protein</fullName>
    </submittedName>
</protein>
<accession>A0A397T3D5</accession>
<evidence type="ECO:0000313" key="3">
    <source>
        <dbReference type="Proteomes" id="UP000265703"/>
    </source>
</evidence>
<evidence type="ECO:0000313" key="2">
    <source>
        <dbReference type="EMBL" id="RIA89661.1"/>
    </source>
</evidence>
<feature type="domain" description="Protein kinase" evidence="1">
    <location>
        <begin position="1"/>
        <end position="114"/>
    </location>
</feature>
<dbReference type="Pfam" id="PF00069">
    <property type="entry name" value="Pkinase"/>
    <property type="match status" value="1"/>
</dbReference>
<dbReference type="PANTHER" id="PTHR45756">
    <property type="entry name" value="PALMITOYLTRANSFERASE"/>
    <property type="match status" value="1"/>
</dbReference>
<evidence type="ECO:0000259" key="1">
    <source>
        <dbReference type="PROSITE" id="PS50011"/>
    </source>
</evidence>
<dbReference type="PROSITE" id="PS50011">
    <property type="entry name" value="PROTEIN_KINASE_DOM"/>
    <property type="match status" value="1"/>
</dbReference>
<dbReference type="InterPro" id="IPR053215">
    <property type="entry name" value="TKL_Ser/Thr_kinase"/>
</dbReference>
<dbReference type="AlphaFoldDB" id="A0A397T3D5"/>